<dbReference type="InterPro" id="IPR040170">
    <property type="entry name" value="Cytosol_ACT"/>
</dbReference>
<dbReference type="InterPro" id="IPR006683">
    <property type="entry name" value="Thioestr_dom"/>
</dbReference>
<keyword evidence="1" id="KW-0378">Hydrolase</keyword>
<dbReference type="InterPro" id="IPR029069">
    <property type="entry name" value="HotDog_dom_sf"/>
</dbReference>
<dbReference type="CDD" id="cd03442">
    <property type="entry name" value="BFIT_BACH"/>
    <property type="match status" value="2"/>
</dbReference>
<dbReference type="InterPro" id="IPR033120">
    <property type="entry name" value="HOTDOG_ACOT"/>
</dbReference>
<dbReference type="GO" id="GO:0005829">
    <property type="term" value="C:cytosol"/>
    <property type="evidence" value="ECO:0007669"/>
    <property type="project" value="TreeGrafter"/>
</dbReference>
<name>A0A8K1C3B6_PYTOL</name>
<accession>A0A8K1C3B6</accession>
<dbReference type="Gene3D" id="3.10.129.10">
    <property type="entry name" value="Hotdog Thioesterase"/>
    <property type="match status" value="2"/>
</dbReference>
<dbReference type="OrthoDB" id="331699at2759"/>
<evidence type="ECO:0000256" key="1">
    <source>
        <dbReference type="ARBA" id="ARBA00022801"/>
    </source>
</evidence>
<dbReference type="GO" id="GO:0009062">
    <property type="term" value="P:fatty acid catabolic process"/>
    <property type="evidence" value="ECO:0007669"/>
    <property type="project" value="TreeGrafter"/>
</dbReference>
<dbReference type="PANTHER" id="PTHR11049:SF24">
    <property type="entry name" value="CYTOSOLIC ACYL COENZYME A THIOESTER HYDROLASE"/>
    <property type="match status" value="1"/>
</dbReference>
<sequence length="379" mass="42877">MTSKVLIEPLRALWRRHQLPATVTPRETRLAFAGLVGDARMKGMLLSMAPVLDMIDLVAGAVSIRMTQGPTATISVDRLDTIRPVFHGDVVRVEGQVINIGQSSMTVQCSGYRLDLDSGQYQESHSALLTMVAVDGLGRSLKGLPKLVDEKNPEYIQQIEVFTKKRRDFVTRRKSELEEVDKLSFVSLNDLQVEEGKTTFVPVKSTELEFCQWYQPKNLNVANVVFGGDVLSWMESAAVSCARKLTKNEHVFLRSTNQVLFQRPVSPLDVVTLRARVCHVRQSELDVEIEVYVTSIVKPTRSKSHSGFFTLVSLSNNHDYDTRKDIPTGLEVNEQDQDEMKLLLKAQKRWLLDREDREVLRLEPLDISHGQDTLMTSRL</sequence>
<reference evidence="3" key="1">
    <citation type="submission" date="2019-03" db="EMBL/GenBank/DDBJ databases">
        <title>Long read genome sequence of the mycoparasitic Pythium oligandrum ATCC 38472 isolated from sugarbeet rhizosphere.</title>
        <authorList>
            <person name="Gaulin E."/>
        </authorList>
    </citation>
    <scope>NUCLEOTIDE SEQUENCE</scope>
    <source>
        <strain evidence="3">ATCC 38472_TT</strain>
    </source>
</reference>
<feature type="domain" description="HotDog ACOT-type" evidence="2">
    <location>
        <begin position="21"/>
        <end position="137"/>
    </location>
</feature>
<keyword evidence="4" id="KW-1185">Reference proteome</keyword>
<protein>
    <recommendedName>
        <fullName evidence="2">HotDog ACOT-type domain-containing protein</fullName>
    </recommendedName>
</protein>
<dbReference type="GO" id="GO:0006637">
    <property type="term" value="P:acyl-CoA metabolic process"/>
    <property type="evidence" value="ECO:0007669"/>
    <property type="project" value="TreeGrafter"/>
</dbReference>
<evidence type="ECO:0000259" key="2">
    <source>
        <dbReference type="PROSITE" id="PS51770"/>
    </source>
</evidence>
<dbReference type="GO" id="GO:0052816">
    <property type="term" value="F:long-chain fatty acyl-CoA hydrolase activity"/>
    <property type="evidence" value="ECO:0007669"/>
    <property type="project" value="TreeGrafter"/>
</dbReference>
<dbReference type="EMBL" id="SPLM01000147">
    <property type="protein sequence ID" value="TMW55719.1"/>
    <property type="molecule type" value="Genomic_DNA"/>
</dbReference>
<dbReference type="Pfam" id="PF03061">
    <property type="entry name" value="4HBT"/>
    <property type="match status" value="2"/>
</dbReference>
<evidence type="ECO:0000313" key="3">
    <source>
        <dbReference type="EMBL" id="TMW55719.1"/>
    </source>
</evidence>
<dbReference type="Proteomes" id="UP000794436">
    <property type="component" value="Unassembled WGS sequence"/>
</dbReference>
<feature type="domain" description="HotDog ACOT-type" evidence="2">
    <location>
        <begin position="204"/>
        <end position="317"/>
    </location>
</feature>
<organism evidence="3 4">
    <name type="scientific">Pythium oligandrum</name>
    <name type="common">Mycoparasitic fungus</name>
    <dbReference type="NCBI Taxonomy" id="41045"/>
    <lineage>
        <taxon>Eukaryota</taxon>
        <taxon>Sar</taxon>
        <taxon>Stramenopiles</taxon>
        <taxon>Oomycota</taxon>
        <taxon>Peronosporomycetes</taxon>
        <taxon>Pythiales</taxon>
        <taxon>Pythiaceae</taxon>
        <taxon>Pythium</taxon>
    </lineage>
</organism>
<dbReference type="PROSITE" id="PS51770">
    <property type="entry name" value="HOTDOG_ACOT"/>
    <property type="match status" value="2"/>
</dbReference>
<evidence type="ECO:0000313" key="4">
    <source>
        <dbReference type="Proteomes" id="UP000794436"/>
    </source>
</evidence>
<dbReference type="SUPFAM" id="SSF54637">
    <property type="entry name" value="Thioesterase/thiol ester dehydrase-isomerase"/>
    <property type="match status" value="2"/>
</dbReference>
<gene>
    <name evidence="3" type="ORF">Poli38472_010601</name>
</gene>
<comment type="caution">
    <text evidence="3">The sequence shown here is derived from an EMBL/GenBank/DDBJ whole genome shotgun (WGS) entry which is preliminary data.</text>
</comment>
<proteinExistence type="predicted"/>
<dbReference type="PANTHER" id="PTHR11049">
    <property type="entry name" value="ACYL COENZYME A THIOESTER HYDROLASE"/>
    <property type="match status" value="1"/>
</dbReference>
<dbReference type="AlphaFoldDB" id="A0A8K1C3B6"/>